<keyword evidence="3" id="KW-1185">Reference proteome</keyword>
<organism evidence="2 3">
    <name type="scientific">Habropoda laboriosa</name>
    <dbReference type="NCBI Taxonomy" id="597456"/>
    <lineage>
        <taxon>Eukaryota</taxon>
        <taxon>Metazoa</taxon>
        <taxon>Ecdysozoa</taxon>
        <taxon>Arthropoda</taxon>
        <taxon>Hexapoda</taxon>
        <taxon>Insecta</taxon>
        <taxon>Pterygota</taxon>
        <taxon>Neoptera</taxon>
        <taxon>Endopterygota</taxon>
        <taxon>Hymenoptera</taxon>
        <taxon>Apocrita</taxon>
        <taxon>Aculeata</taxon>
        <taxon>Apoidea</taxon>
        <taxon>Anthophila</taxon>
        <taxon>Apidae</taxon>
        <taxon>Habropoda</taxon>
    </lineage>
</organism>
<dbReference type="EMBL" id="KQ414646">
    <property type="protein sequence ID" value="KOC66363.1"/>
    <property type="molecule type" value="Genomic_DNA"/>
</dbReference>
<name>A0A0L7R697_9HYME</name>
<dbReference type="Proteomes" id="UP000053825">
    <property type="component" value="Unassembled WGS sequence"/>
</dbReference>
<evidence type="ECO:0000313" key="2">
    <source>
        <dbReference type="EMBL" id="KOC66363.1"/>
    </source>
</evidence>
<feature type="chain" id="PRO_5005575115" evidence="1">
    <location>
        <begin position="20"/>
        <end position="225"/>
    </location>
</feature>
<dbReference type="OrthoDB" id="7581349at2759"/>
<feature type="signal peptide" evidence="1">
    <location>
        <begin position="1"/>
        <end position="19"/>
    </location>
</feature>
<evidence type="ECO:0000313" key="3">
    <source>
        <dbReference type="Proteomes" id="UP000053825"/>
    </source>
</evidence>
<gene>
    <name evidence="2" type="ORF">WH47_08755</name>
</gene>
<protein>
    <submittedName>
        <fullName evidence="2">Uncharacterized protein</fullName>
    </submittedName>
</protein>
<evidence type="ECO:0000256" key="1">
    <source>
        <dbReference type="SAM" id="SignalP"/>
    </source>
</evidence>
<sequence length="225" mass="25322">MTPLPWWVLLALLLVVVASYPVDHACARLCRVRNTSPEITGGCEHQQKLVLQFSGGRFPIQRLFRLCLTPCQGSSTSNSLSFDVSQACRSFRDSLIERHGCICDDLHDVRARNLEEEDRKVEGFEAGQLNEADEWNLPKKFAKHRPASSFDDLYQLMLTKKQAYKDTMEITKLEENILDSADTEDAILGKMEGSNEESSIDWDLWCMAQCDNGKGGSACNCDIIP</sequence>
<proteinExistence type="predicted"/>
<dbReference type="AlphaFoldDB" id="A0A0L7R697"/>
<keyword evidence="1" id="KW-0732">Signal</keyword>
<accession>A0A0L7R697</accession>
<reference evidence="2 3" key="1">
    <citation type="submission" date="2015-07" db="EMBL/GenBank/DDBJ databases">
        <title>The genome of Habropoda laboriosa.</title>
        <authorList>
            <person name="Pan H."/>
            <person name="Kapheim K."/>
        </authorList>
    </citation>
    <scope>NUCLEOTIDE SEQUENCE [LARGE SCALE GENOMIC DNA]</scope>
    <source>
        <strain evidence="2">0110345459</strain>
    </source>
</reference>